<keyword evidence="2" id="KW-1185">Reference proteome</keyword>
<reference evidence="1" key="1">
    <citation type="submission" date="2022-08" db="EMBL/GenBank/DDBJ databases">
        <authorList>
            <person name="Kallberg Y."/>
            <person name="Tangrot J."/>
            <person name="Rosling A."/>
        </authorList>
    </citation>
    <scope>NUCLEOTIDE SEQUENCE</scope>
    <source>
        <strain evidence="1">Wild A</strain>
    </source>
</reference>
<dbReference type="Proteomes" id="UP001153678">
    <property type="component" value="Unassembled WGS sequence"/>
</dbReference>
<name>A0A9W4SDU6_9GLOM</name>
<dbReference type="SUPFAM" id="SSF52047">
    <property type="entry name" value="RNI-like"/>
    <property type="match status" value="1"/>
</dbReference>
<dbReference type="OrthoDB" id="2343805at2759"/>
<proteinExistence type="predicted"/>
<comment type="caution">
    <text evidence="1">The sequence shown here is derived from an EMBL/GenBank/DDBJ whole genome shotgun (WGS) entry which is preliminary data.</text>
</comment>
<evidence type="ECO:0000313" key="1">
    <source>
        <dbReference type="EMBL" id="CAI2165767.1"/>
    </source>
</evidence>
<protein>
    <submittedName>
        <fullName evidence="1">8131_t:CDS:1</fullName>
    </submittedName>
</protein>
<sequence length="507" mass="59049">MTLILPLETFQLILKDVDDLKSLHSSLLVNKSWCKSTVAFIWNSPFSFDFHPKRMSKVVPILLSNLPLEIKADLKLENIPESTTFDYGWFIQKLDICALFTAVHWWLYQTYPKRILIPIMKHRNSLPPSIEIKAQNEITSCVKAIYEMILTRTKGLEKLNIISSNRLDSMCYYFMNNIFKNIFILQEAQISYSKITKMYLDGNFNFPFTELSNFTGNIMELSIMYDLQECVELAKEMVAFIVAQKSLEYLHLNLNGMKIWYSILLGLPRNSIKYLAIIPVQKIYEEKVDFTLLSQLSKLEDLHIVNFDLSLNQAECLKTIFIPNLLSLTMKLYSNRLIDDESLYPSLLKNHGRTLRKLKCNGKIANNSYYTSISSFCPNITFIWADLDSIFFTVFAFDCFKTIFVCCPGIQTITVKMTYIEGNYISKFTEILPNSLIFLSIEGEIRFDQLKQLLLYCNNDSLTVDFMYRGYSGPENIINRIKRMFEISKRALKEVKVEKGVKFIIKW</sequence>
<organism evidence="1 2">
    <name type="scientific">Funneliformis geosporum</name>
    <dbReference type="NCBI Taxonomy" id="1117311"/>
    <lineage>
        <taxon>Eukaryota</taxon>
        <taxon>Fungi</taxon>
        <taxon>Fungi incertae sedis</taxon>
        <taxon>Mucoromycota</taxon>
        <taxon>Glomeromycotina</taxon>
        <taxon>Glomeromycetes</taxon>
        <taxon>Glomerales</taxon>
        <taxon>Glomeraceae</taxon>
        <taxon>Funneliformis</taxon>
    </lineage>
</organism>
<dbReference type="AlphaFoldDB" id="A0A9W4SDU6"/>
<gene>
    <name evidence="1" type="ORF">FWILDA_LOCUS2235</name>
</gene>
<dbReference type="EMBL" id="CAMKVN010000247">
    <property type="protein sequence ID" value="CAI2165767.1"/>
    <property type="molecule type" value="Genomic_DNA"/>
</dbReference>
<evidence type="ECO:0000313" key="2">
    <source>
        <dbReference type="Proteomes" id="UP001153678"/>
    </source>
</evidence>
<accession>A0A9W4SDU6</accession>